<name>A0A2H4JCH0_9CAUD</name>
<protein>
    <submittedName>
        <fullName evidence="1">Uncharacterized protein</fullName>
    </submittedName>
</protein>
<dbReference type="EMBL" id="MF417903">
    <property type="protein sequence ID" value="ASN70236.1"/>
    <property type="molecule type" value="Genomic_DNA"/>
</dbReference>
<evidence type="ECO:0000313" key="1">
    <source>
        <dbReference type="EMBL" id="ASN70236.1"/>
    </source>
</evidence>
<accession>A0A2H4JCH0</accession>
<sequence>MWRLVMERVISFDVARYMTPDEIAEANAALDLYIDAKNKANQKGGK</sequence>
<proteinExistence type="predicted"/>
<reference evidence="1" key="1">
    <citation type="submission" date="2017-06" db="EMBL/GenBank/DDBJ databases">
        <title>Novel phages from South African skin metaviromes.</title>
        <authorList>
            <person name="van Zyl L.J."/>
            <person name="Abrahams Y."/>
            <person name="Stander E.A."/>
            <person name="Kirby B.M."/>
            <person name="Clavaud C."/>
            <person name="Farcet C."/>
            <person name="Breton L."/>
            <person name="Trindade M.I."/>
        </authorList>
    </citation>
    <scope>NUCLEOTIDE SEQUENCE</scope>
</reference>
<organism evidence="1">
    <name type="scientific">uncultured Caudovirales phage</name>
    <dbReference type="NCBI Taxonomy" id="2100421"/>
    <lineage>
        <taxon>Viruses</taxon>
        <taxon>Duplodnaviria</taxon>
        <taxon>Heunggongvirae</taxon>
        <taxon>Uroviricota</taxon>
        <taxon>Caudoviricetes</taxon>
        <taxon>Peduoviridae</taxon>
        <taxon>Maltschvirus</taxon>
        <taxon>Maltschvirus maltsch</taxon>
    </lineage>
</organism>
<gene>
    <name evidence="1" type="ORF">10F3_51</name>
</gene>